<dbReference type="RefSeq" id="WP_015949251.1">
    <property type="nucleotide sequence ID" value="NC_011768.1"/>
</dbReference>
<organism evidence="1 2">
    <name type="scientific">Desulfatibacillum aliphaticivorans</name>
    <dbReference type="NCBI Taxonomy" id="218208"/>
    <lineage>
        <taxon>Bacteria</taxon>
        <taxon>Pseudomonadati</taxon>
        <taxon>Thermodesulfobacteriota</taxon>
        <taxon>Desulfobacteria</taxon>
        <taxon>Desulfobacterales</taxon>
        <taxon>Desulfatibacillaceae</taxon>
        <taxon>Desulfatibacillum</taxon>
    </lineage>
</organism>
<dbReference type="Proteomes" id="UP000000739">
    <property type="component" value="Chromosome"/>
</dbReference>
<dbReference type="HOGENOM" id="CLU_2860322_0_0_7"/>
<dbReference type="EMBL" id="CP001322">
    <property type="protein sequence ID" value="ACL06212.1"/>
    <property type="molecule type" value="Genomic_DNA"/>
</dbReference>
<gene>
    <name evidence="1" type="ordered locus">Dalk_4534</name>
</gene>
<name>B8FCP9_DESAL</name>
<evidence type="ECO:0000313" key="2">
    <source>
        <dbReference type="Proteomes" id="UP000000739"/>
    </source>
</evidence>
<proteinExistence type="predicted"/>
<sequence length="64" mass="7402">MPCENFGPWIVCGNRPVKTITHKGRRWSFEFTPACGWTHVKQNGMGGDDRRVPKAVWEKLEKET</sequence>
<accession>B8FCP9</accession>
<evidence type="ECO:0000313" key="1">
    <source>
        <dbReference type="EMBL" id="ACL06212.1"/>
    </source>
</evidence>
<reference evidence="1 2" key="1">
    <citation type="journal article" date="2012" name="Environ. Microbiol.">
        <title>The genome sequence of Desulfatibacillum alkenivorans AK-01: a blueprint for anaerobic alkane oxidation.</title>
        <authorList>
            <person name="Callaghan A.V."/>
            <person name="Morris B.E."/>
            <person name="Pereira I.A."/>
            <person name="McInerney M.J."/>
            <person name="Austin R.N."/>
            <person name="Groves J.T."/>
            <person name="Kukor J.J."/>
            <person name="Suflita J.M."/>
            <person name="Young L.Y."/>
            <person name="Zylstra G.J."/>
            <person name="Wawrik B."/>
        </authorList>
    </citation>
    <scope>NUCLEOTIDE SEQUENCE [LARGE SCALE GENOMIC DNA]</scope>
    <source>
        <strain evidence="1 2">AK-01</strain>
    </source>
</reference>
<dbReference type="KEGG" id="dal:Dalk_4534"/>
<dbReference type="AlphaFoldDB" id="B8FCP9"/>
<keyword evidence="2" id="KW-1185">Reference proteome</keyword>
<protein>
    <submittedName>
        <fullName evidence="1">Uncharacterized protein</fullName>
    </submittedName>
</protein>